<dbReference type="SUPFAM" id="SSF52058">
    <property type="entry name" value="L domain-like"/>
    <property type="match status" value="2"/>
</dbReference>
<dbReference type="EMBL" id="FN595767">
    <property type="protein sequence ID" value="CBI29116.3"/>
    <property type="molecule type" value="Genomic_DNA"/>
</dbReference>
<protein>
    <recommendedName>
        <fullName evidence="7">Disease resistance RPP13-like protein 1</fullName>
    </recommendedName>
</protein>
<dbReference type="Proteomes" id="UP000009183">
    <property type="component" value="Chromosome 13"/>
</dbReference>
<proteinExistence type="predicted"/>
<dbReference type="STRING" id="29760.D7TF81"/>
<evidence type="ECO:0000313" key="6">
    <source>
        <dbReference type="Proteomes" id="UP000009183"/>
    </source>
</evidence>
<evidence type="ECO:0000259" key="4">
    <source>
        <dbReference type="Pfam" id="PF25019"/>
    </source>
</evidence>
<evidence type="ECO:0000259" key="2">
    <source>
        <dbReference type="Pfam" id="PF23247"/>
    </source>
</evidence>
<dbReference type="Pfam" id="PF25019">
    <property type="entry name" value="LRR_R13L1-DRL21"/>
    <property type="match status" value="1"/>
</dbReference>
<feature type="domain" description="Disease resistance protein winged helix" evidence="3">
    <location>
        <begin position="1"/>
        <end position="52"/>
    </location>
</feature>
<dbReference type="PANTHER" id="PTHR47186">
    <property type="entry name" value="LEUCINE-RICH REPEAT-CONTAINING PROTEIN 57"/>
    <property type="match status" value="1"/>
</dbReference>
<dbReference type="PANTHER" id="PTHR47186:SF3">
    <property type="entry name" value="OS09G0267800 PROTEIN"/>
    <property type="match status" value="1"/>
</dbReference>
<dbReference type="InterPro" id="IPR058922">
    <property type="entry name" value="WHD_DRP"/>
</dbReference>
<feature type="domain" description="Disease resistance protein At4g27190-like leucine-rich repeats" evidence="2">
    <location>
        <begin position="459"/>
        <end position="569"/>
    </location>
</feature>
<keyword evidence="1" id="KW-0677">Repeat</keyword>
<dbReference type="InterPro" id="IPR057135">
    <property type="entry name" value="At4g27190-like_LRR"/>
</dbReference>
<dbReference type="InterPro" id="IPR032675">
    <property type="entry name" value="LRR_dom_sf"/>
</dbReference>
<sequence>MAEGLIQQSNEDEKMEDLGDDYFCELLSRSFFQSSSSNKSRFVMHDLINDLANSIAGDTCLHLDDELWNDLQCPISENTRHSSFIRHFCDIFKNFERFHKKERLRTFIALPIDVPTSGLPSFISNKVLEELIPRLGHLRVISLAHYMISEIPDSFGKLKHLRYLNLSYTSIKWLPDSIGNLFYLQTLKLSCCKELIRLPISIGNLINLRHLDVAGAIKLQEMPIQIGKLKDLRILSNFIVDKNNGLTIKELKDMSHLRRELCISKLENVVNIQDARDAALKLKRNLESLIMQWSSELDGSGNERNQMDVLDSLQPCLNLNKLCIQLYGGPKFPRWIGDALFSKMVDLSLIDCRECTSLPCLGQLPSLKQLRIQGMDGVKKVGAEFYGETRVSAESLFPCLHELTIQYCPKLIMKLPTYLPSLTELSVHFCPKLESPLSRLPLLKELYVGECNEAVLSSGNDLTSLTKLTISGISGLIKLHEGFVQFLQGLRVLKVWECEELEYLWEDGFGSENSHSLEIRDCDQLVSLGCNLQSLQIDRCDKLERLPNGWQSLTCLEELTIRNCPKLASFPDVGQLPTTLKSLSISCCENLKSLPEGMMGMCALEYLSIGGCPSLIGLPKGLLPDTLSRLYVWLCPHLTQRYSKEEGDDWPKIAHIPRVQIL</sequence>
<dbReference type="InterPro" id="IPR001611">
    <property type="entry name" value="Leu-rich_rpt"/>
</dbReference>
<dbReference type="OMA" id="WECEELE"/>
<evidence type="ECO:0000313" key="5">
    <source>
        <dbReference type="EMBL" id="CBI29116.3"/>
    </source>
</evidence>
<gene>
    <name evidence="5" type="ordered locus">VIT_13s0047g00740</name>
</gene>
<keyword evidence="6" id="KW-1185">Reference proteome</keyword>
<dbReference type="InterPro" id="IPR056789">
    <property type="entry name" value="LRR_R13L1-DRL21"/>
</dbReference>
<dbReference type="Gene3D" id="3.80.10.10">
    <property type="entry name" value="Ribonuclease Inhibitor"/>
    <property type="match status" value="3"/>
</dbReference>
<dbReference type="HOGENOM" id="CLU_000837_8_11_1"/>
<dbReference type="GO" id="GO:0098542">
    <property type="term" value="P:defense response to other organism"/>
    <property type="evidence" value="ECO:0000318"/>
    <property type="project" value="GO_Central"/>
</dbReference>
<dbReference type="Pfam" id="PF00560">
    <property type="entry name" value="LRR_1"/>
    <property type="match status" value="1"/>
</dbReference>
<dbReference type="eggNOG" id="KOG4658">
    <property type="taxonomic scope" value="Eukaryota"/>
</dbReference>
<evidence type="ECO:0000259" key="3">
    <source>
        <dbReference type="Pfam" id="PF23559"/>
    </source>
</evidence>
<dbReference type="AlphaFoldDB" id="D7TF81"/>
<evidence type="ECO:0000256" key="1">
    <source>
        <dbReference type="ARBA" id="ARBA00022737"/>
    </source>
</evidence>
<evidence type="ECO:0008006" key="7">
    <source>
        <dbReference type="Google" id="ProtNLM"/>
    </source>
</evidence>
<dbReference type="InParanoid" id="D7TF81"/>
<dbReference type="PaxDb" id="29760-VIT_13s0047g00740.t01"/>
<accession>D7TF81</accession>
<dbReference type="Pfam" id="PF23247">
    <property type="entry name" value="LRR_RPS2"/>
    <property type="match status" value="1"/>
</dbReference>
<organism evidence="5 6">
    <name type="scientific">Vitis vinifera</name>
    <name type="common">Grape</name>
    <dbReference type="NCBI Taxonomy" id="29760"/>
    <lineage>
        <taxon>Eukaryota</taxon>
        <taxon>Viridiplantae</taxon>
        <taxon>Streptophyta</taxon>
        <taxon>Embryophyta</taxon>
        <taxon>Tracheophyta</taxon>
        <taxon>Spermatophyta</taxon>
        <taxon>Magnoliopsida</taxon>
        <taxon>eudicotyledons</taxon>
        <taxon>Gunneridae</taxon>
        <taxon>Pentapetalae</taxon>
        <taxon>rosids</taxon>
        <taxon>Vitales</taxon>
        <taxon>Vitaceae</taxon>
        <taxon>Viteae</taxon>
        <taxon>Vitis</taxon>
    </lineage>
</organism>
<reference evidence="6" key="1">
    <citation type="journal article" date="2007" name="Nature">
        <title>The grapevine genome sequence suggests ancestral hexaploidization in major angiosperm phyla.</title>
        <authorList>
            <consortium name="The French-Italian Public Consortium for Grapevine Genome Characterization."/>
            <person name="Jaillon O."/>
            <person name="Aury J.-M."/>
            <person name="Noel B."/>
            <person name="Policriti A."/>
            <person name="Clepet C."/>
            <person name="Casagrande A."/>
            <person name="Choisne N."/>
            <person name="Aubourg S."/>
            <person name="Vitulo N."/>
            <person name="Jubin C."/>
            <person name="Vezzi A."/>
            <person name="Legeai F."/>
            <person name="Hugueney P."/>
            <person name="Dasilva C."/>
            <person name="Horner D."/>
            <person name="Mica E."/>
            <person name="Jublot D."/>
            <person name="Poulain J."/>
            <person name="Bruyere C."/>
            <person name="Billault A."/>
            <person name="Segurens B."/>
            <person name="Gouyvenoux M."/>
            <person name="Ugarte E."/>
            <person name="Cattonaro F."/>
            <person name="Anthouard V."/>
            <person name="Vico V."/>
            <person name="Del Fabbro C."/>
            <person name="Alaux M."/>
            <person name="Di Gaspero G."/>
            <person name="Dumas V."/>
            <person name="Felice N."/>
            <person name="Paillard S."/>
            <person name="Juman I."/>
            <person name="Moroldo M."/>
            <person name="Scalabrin S."/>
            <person name="Canaguier A."/>
            <person name="Le Clainche I."/>
            <person name="Malacrida G."/>
            <person name="Durand E."/>
            <person name="Pesole G."/>
            <person name="Laucou V."/>
            <person name="Chatelet P."/>
            <person name="Merdinoglu D."/>
            <person name="Delledonne M."/>
            <person name="Pezzotti M."/>
            <person name="Lecharny A."/>
            <person name="Scarpelli C."/>
            <person name="Artiguenave F."/>
            <person name="Pe M.E."/>
            <person name="Valle G."/>
            <person name="Morgante M."/>
            <person name="Caboche M."/>
            <person name="Adam-Blondon A.-F."/>
            <person name="Weissenbach J."/>
            <person name="Quetier F."/>
            <person name="Wincker P."/>
        </authorList>
    </citation>
    <scope>NUCLEOTIDE SEQUENCE [LARGE SCALE GENOMIC DNA]</scope>
    <source>
        <strain evidence="6">cv. Pinot noir / PN40024</strain>
    </source>
</reference>
<dbReference type="Pfam" id="PF23559">
    <property type="entry name" value="WHD_DRP"/>
    <property type="match status" value="1"/>
</dbReference>
<feature type="domain" description="R13L1/DRL21-like LRR repeat region" evidence="4">
    <location>
        <begin position="248"/>
        <end position="375"/>
    </location>
</feature>
<name>D7TF81_VITVI</name>